<keyword evidence="3" id="KW-1185">Reference proteome</keyword>
<accession>A0A9Q0EIB5</accession>
<name>A0A9Q0EIB5_9TELE</name>
<feature type="compositionally biased region" description="Pro residues" evidence="1">
    <location>
        <begin position="27"/>
        <end position="41"/>
    </location>
</feature>
<dbReference type="EMBL" id="JANIIK010000040">
    <property type="protein sequence ID" value="KAJ3607461.1"/>
    <property type="molecule type" value="Genomic_DNA"/>
</dbReference>
<organism evidence="2 3">
    <name type="scientific">Muraenolepis orangiensis</name>
    <name type="common">Patagonian moray cod</name>
    <dbReference type="NCBI Taxonomy" id="630683"/>
    <lineage>
        <taxon>Eukaryota</taxon>
        <taxon>Metazoa</taxon>
        <taxon>Chordata</taxon>
        <taxon>Craniata</taxon>
        <taxon>Vertebrata</taxon>
        <taxon>Euteleostomi</taxon>
        <taxon>Actinopterygii</taxon>
        <taxon>Neopterygii</taxon>
        <taxon>Teleostei</taxon>
        <taxon>Neoteleostei</taxon>
        <taxon>Acanthomorphata</taxon>
        <taxon>Zeiogadaria</taxon>
        <taxon>Gadariae</taxon>
        <taxon>Gadiformes</taxon>
        <taxon>Muraenolepidoidei</taxon>
        <taxon>Muraenolepididae</taxon>
        <taxon>Muraenolepis</taxon>
    </lineage>
</organism>
<evidence type="ECO:0000256" key="1">
    <source>
        <dbReference type="SAM" id="MobiDB-lite"/>
    </source>
</evidence>
<comment type="caution">
    <text evidence="2">The sequence shown here is derived from an EMBL/GenBank/DDBJ whole genome shotgun (WGS) entry which is preliminary data.</text>
</comment>
<gene>
    <name evidence="2" type="ORF">NHX12_024512</name>
</gene>
<evidence type="ECO:0000313" key="2">
    <source>
        <dbReference type="EMBL" id="KAJ3607461.1"/>
    </source>
</evidence>
<feature type="compositionally biased region" description="Low complexity" evidence="1">
    <location>
        <begin position="1"/>
        <end position="11"/>
    </location>
</feature>
<proteinExistence type="predicted"/>
<evidence type="ECO:0000313" key="3">
    <source>
        <dbReference type="Proteomes" id="UP001148018"/>
    </source>
</evidence>
<reference evidence="2" key="1">
    <citation type="submission" date="2022-07" db="EMBL/GenBank/DDBJ databases">
        <title>Chromosome-level genome of Muraenolepis orangiensis.</title>
        <authorList>
            <person name="Kim J."/>
        </authorList>
    </citation>
    <scope>NUCLEOTIDE SEQUENCE</scope>
    <source>
        <strain evidence="2">KU_S4_2022</strain>
        <tissue evidence="2">Muscle</tissue>
    </source>
</reference>
<dbReference type="AlphaFoldDB" id="A0A9Q0EIB5"/>
<dbReference type="Proteomes" id="UP001148018">
    <property type="component" value="Unassembled WGS sequence"/>
</dbReference>
<feature type="region of interest" description="Disordered" evidence="1">
    <location>
        <begin position="1"/>
        <end position="45"/>
    </location>
</feature>
<sequence>MGSSASSLTTEAESDHGFTGRSGGTRLPPPRLPHPLPPHPLPSRRWAGCGPATAAPCGAPPSSPASSTILFLTGSAGKCVCVCVCADQLIKGYQILPSCRPSQKYG</sequence>
<protein>
    <submittedName>
        <fullName evidence="2">Uncharacterized protein</fullName>
    </submittedName>
</protein>